<dbReference type="AlphaFoldDB" id="A0A840Z043"/>
<sequence length="109" mass="12248">MKRRARRRLQHAFVDTSGASGICALCGRALGRRVEWHHVIPKSRGGRETVALHPVCHRTIHAHLTNGELAGTHIGLNAVRENAGIARFLRWIADKPPDFHVPTHRSHKH</sequence>
<gene>
    <name evidence="2" type="ORF">FHR23_002040</name>
</gene>
<feature type="domain" description="HNH" evidence="1">
    <location>
        <begin position="23"/>
        <end position="62"/>
    </location>
</feature>
<keyword evidence="2" id="KW-0255">Endonuclease</keyword>
<dbReference type="EMBL" id="JACIJI010000003">
    <property type="protein sequence ID" value="MBB5719102.1"/>
    <property type="molecule type" value="Genomic_DNA"/>
</dbReference>
<organism evidence="2 3">
    <name type="scientific">Stakelama sediminis</name>
    <dbReference type="NCBI Taxonomy" id="463200"/>
    <lineage>
        <taxon>Bacteria</taxon>
        <taxon>Pseudomonadati</taxon>
        <taxon>Pseudomonadota</taxon>
        <taxon>Alphaproteobacteria</taxon>
        <taxon>Sphingomonadales</taxon>
        <taxon>Sphingomonadaceae</taxon>
        <taxon>Stakelama</taxon>
    </lineage>
</organism>
<name>A0A840Z043_9SPHN</name>
<comment type="caution">
    <text evidence="2">The sequence shown here is derived from an EMBL/GenBank/DDBJ whole genome shotgun (WGS) entry which is preliminary data.</text>
</comment>
<accession>A0A840Z043</accession>
<keyword evidence="2" id="KW-0378">Hydrolase</keyword>
<dbReference type="GO" id="GO:0008270">
    <property type="term" value="F:zinc ion binding"/>
    <property type="evidence" value="ECO:0007669"/>
    <property type="project" value="InterPro"/>
</dbReference>
<dbReference type="InterPro" id="IPR002711">
    <property type="entry name" value="HNH"/>
</dbReference>
<dbReference type="Gene3D" id="1.10.30.50">
    <property type="match status" value="1"/>
</dbReference>
<dbReference type="Proteomes" id="UP000554342">
    <property type="component" value="Unassembled WGS sequence"/>
</dbReference>
<dbReference type="GO" id="GO:0003676">
    <property type="term" value="F:nucleic acid binding"/>
    <property type="evidence" value="ECO:0007669"/>
    <property type="project" value="InterPro"/>
</dbReference>
<evidence type="ECO:0000313" key="2">
    <source>
        <dbReference type="EMBL" id="MBB5719102.1"/>
    </source>
</evidence>
<protein>
    <submittedName>
        <fullName evidence="2">5-methylcytosine-specific restriction endonuclease McrA</fullName>
    </submittedName>
</protein>
<evidence type="ECO:0000259" key="1">
    <source>
        <dbReference type="Pfam" id="PF01844"/>
    </source>
</evidence>
<reference evidence="2 3" key="1">
    <citation type="submission" date="2020-08" db="EMBL/GenBank/DDBJ databases">
        <title>Genomic Encyclopedia of Type Strains, Phase IV (KMG-IV): sequencing the most valuable type-strain genomes for metagenomic binning, comparative biology and taxonomic classification.</title>
        <authorList>
            <person name="Goeker M."/>
        </authorList>
    </citation>
    <scope>NUCLEOTIDE SEQUENCE [LARGE SCALE GENOMIC DNA]</scope>
    <source>
        <strain evidence="2 3">DSM 27203</strain>
    </source>
</reference>
<keyword evidence="2" id="KW-0540">Nuclease</keyword>
<keyword evidence="3" id="KW-1185">Reference proteome</keyword>
<evidence type="ECO:0000313" key="3">
    <source>
        <dbReference type="Proteomes" id="UP000554342"/>
    </source>
</evidence>
<proteinExistence type="predicted"/>
<dbReference type="Pfam" id="PF01844">
    <property type="entry name" value="HNH"/>
    <property type="match status" value="1"/>
</dbReference>
<dbReference type="GO" id="GO:0004519">
    <property type="term" value="F:endonuclease activity"/>
    <property type="evidence" value="ECO:0007669"/>
    <property type="project" value="UniProtKB-KW"/>
</dbReference>